<dbReference type="Pfam" id="PF05649">
    <property type="entry name" value="Peptidase_M13_N"/>
    <property type="match status" value="1"/>
</dbReference>
<accession>A0A1J1LTN3</accession>
<sequence>MVANIKAEFKRHLEQNPWMSEPTRKQALNKLDKMMIYVGYPEKWLDYC</sequence>
<name>A0A1J1LTN3_9CYAN</name>
<dbReference type="EMBL" id="CZDF01000188">
    <property type="protein sequence ID" value="CUR35949.1"/>
    <property type="molecule type" value="Genomic_DNA"/>
</dbReference>
<dbReference type="STRING" id="671072.PL921480059"/>
<dbReference type="InterPro" id="IPR024079">
    <property type="entry name" value="MetalloPept_cat_dom_sf"/>
</dbReference>
<dbReference type="Gene3D" id="3.40.390.10">
    <property type="entry name" value="Collagenase (Catalytic Domain)"/>
    <property type="match status" value="1"/>
</dbReference>
<reference evidence="3" key="1">
    <citation type="submission" date="2015-10" db="EMBL/GenBank/DDBJ databases">
        <authorList>
            <person name="Regsiter A."/>
            <person name="william w."/>
        </authorList>
    </citation>
    <scope>NUCLEOTIDE SEQUENCE [LARGE SCALE GENOMIC DNA]</scope>
</reference>
<evidence type="ECO:0000313" key="2">
    <source>
        <dbReference type="EMBL" id="CUR35949.1"/>
    </source>
</evidence>
<dbReference type="GO" id="GO:0006508">
    <property type="term" value="P:proteolysis"/>
    <property type="evidence" value="ECO:0007669"/>
    <property type="project" value="InterPro"/>
</dbReference>
<dbReference type="Proteomes" id="UP000184315">
    <property type="component" value="Unassembled WGS sequence"/>
</dbReference>
<proteinExistence type="predicted"/>
<keyword evidence="3" id="KW-1185">Reference proteome</keyword>
<dbReference type="InterPro" id="IPR000718">
    <property type="entry name" value="Peptidase_M13"/>
</dbReference>
<organism evidence="2 3">
    <name type="scientific">Planktothrix tepida PCC 9214</name>
    <dbReference type="NCBI Taxonomy" id="671072"/>
    <lineage>
        <taxon>Bacteria</taxon>
        <taxon>Bacillati</taxon>
        <taxon>Cyanobacteriota</taxon>
        <taxon>Cyanophyceae</taxon>
        <taxon>Oscillatoriophycideae</taxon>
        <taxon>Oscillatoriales</taxon>
        <taxon>Microcoleaceae</taxon>
        <taxon>Planktothrix</taxon>
    </lineage>
</organism>
<protein>
    <recommendedName>
        <fullName evidence="1">Peptidase M13 N-terminal domain-containing protein</fullName>
    </recommendedName>
</protein>
<dbReference type="InterPro" id="IPR008753">
    <property type="entry name" value="Peptidase_M13_N"/>
</dbReference>
<evidence type="ECO:0000313" key="3">
    <source>
        <dbReference type="Proteomes" id="UP000184315"/>
    </source>
</evidence>
<dbReference type="AlphaFoldDB" id="A0A1J1LTN3"/>
<feature type="domain" description="Peptidase M13 N-terminal" evidence="1">
    <location>
        <begin position="1"/>
        <end position="41"/>
    </location>
</feature>
<dbReference type="GO" id="GO:0004222">
    <property type="term" value="F:metalloendopeptidase activity"/>
    <property type="evidence" value="ECO:0007669"/>
    <property type="project" value="InterPro"/>
</dbReference>
<dbReference type="SUPFAM" id="SSF55486">
    <property type="entry name" value="Metalloproteases ('zincins'), catalytic domain"/>
    <property type="match status" value="1"/>
</dbReference>
<dbReference type="PROSITE" id="PS51885">
    <property type="entry name" value="NEPRILYSIN"/>
    <property type="match status" value="1"/>
</dbReference>
<evidence type="ECO:0000259" key="1">
    <source>
        <dbReference type="Pfam" id="PF05649"/>
    </source>
</evidence>
<gene>
    <name evidence="2" type="ORF">PL921480059</name>
</gene>